<name>A0A6A6CWB7_ZASCE</name>
<protein>
    <submittedName>
        <fullName evidence="2">Uncharacterized protein</fullName>
    </submittedName>
</protein>
<dbReference type="GeneID" id="54558150"/>
<dbReference type="Proteomes" id="UP000799537">
    <property type="component" value="Unassembled WGS sequence"/>
</dbReference>
<feature type="compositionally biased region" description="Pro residues" evidence="1">
    <location>
        <begin position="296"/>
        <end position="307"/>
    </location>
</feature>
<organism evidence="2 3">
    <name type="scientific">Zasmidium cellare ATCC 36951</name>
    <dbReference type="NCBI Taxonomy" id="1080233"/>
    <lineage>
        <taxon>Eukaryota</taxon>
        <taxon>Fungi</taxon>
        <taxon>Dikarya</taxon>
        <taxon>Ascomycota</taxon>
        <taxon>Pezizomycotina</taxon>
        <taxon>Dothideomycetes</taxon>
        <taxon>Dothideomycetidae</taxon>
        <taxon>Mycosphaerellales</taxon>
        <taxon>Mycosphaerellaceae</taxon>
        <taxon>Zasmidium</taxon>
    </lineage>
</organism>
<feature type="compositionally biased region" description="Basic and acidic residues" evidence="1">
    <location>
        <begin position="264"/>
        <end position="283"/>
    </location>
</feature>
<evidence type="ECO:0000313" key="2">
    <source>
        <dbReference type="EMBL" id="KAF2170490.1"/>
    </source>
</evidence>
<dbReference type="EMBL" id="ML993585">
    <property type="protein sequence ID" value="KAF2170490.1"/>
    <property type="molecule type" value="Genomic_DNA"/>
</dbReference>
<feature type="compositionally biased region" description="Low complexity" evidence="1">
    <location>
        <begin position="488"/>
        <end position="511"/>
    </location>
</feature>
<feature type="compositionally biased region" description="Polar residues" evidence="1">
    <location>
        <begin position="76"/>
        <end position="91"/>
    </location>
</feature>
<feature type="compositionally biased region" description="Gly residues" evidence="1">
    <location>
        <begin position="512"/>
        <end position="522"/>
    </location>
</feature>
<feature type="compositionally biased region" description="Polar residues" evidence="1">
    <location>
        <begin position="127"/>
        <end position="139"/>
    </location>
</feature>
<sequence>MAVDKCIQCIVSNNPMCDLFFRSPCSSCRNLGLGSQCALPGATDLSHFFGGHSAQQEAPRRFATPRRSAGPVRGSGPQSHYATGPAPQSQYQYTFNAGHQDQRLNAKDYADSGQHQNKSLKRRRQPESGTVPNPPTGISANRRKKLRLAAHERHDDASVPEVSMTDVERQWYDQYVANNGLFPRSEAPMREYGQPPPPDPAIMSGGLGGQPSDSRPPNNDDAQRLREKLQQVLEENKGLKQQQENNKTQINNLNKAHRRKNKQMKMDSQSRGRPLLRDEESTSRSRTRQPSTASPWSPPWSLTPPPRTEFDRMNDEMDALASARVDAAPGETVADTIARASEPMNYDDWLTINQQGVDQLGTQILPPPVASSQQQFDSFNGDASHGAASGSQRPSQQTFDSFNSDASHGAASQRPSQQRDQHGDTSMTDDNRGHGVNPGAPQPVNSANEQSFSEFESDGNRSTNPPAQQQQSFAQHPDIDRSLGEILSQGPNQSQNRSQGGQRQQRGNGRQPRGGRGSGGGRGGRDRSGPKHLAPKGARGYGQ</sequence>
<dbReference type="AlphaFoldDB" id="A0A6A6CWB7"/>
<gene>
    <name evidence="2" type="ORF">M409DRAFT_19311</name>
</gene>
<feature type="compositionally biased region" description="Polar residues" evidence="1">
    <location>
        <begin position="239"/>
        <end position="254"/>
    </location>
</feature>
<reference evidence="2" key="1">
    <citation type="journal article" date="2020" name="Stud. Mycol.">
        <title>101 Dothideomycetes genomes: a test case for predicting lifestyles and emergence of pathogens.</title>
        <authorList>
            <person name="Haridas S."/>
            <person name="Albert R."/>
            <person name="Binder M."/>
            <person name="Bloem J."/>
            <person name="Labutti K."/>
            <person name="Salamov A."/>
            <person name="Andreopoulos B."/>
            <person name="Baker S."/>
            <person name="Barry K."/>
            <person name="Bills G."/>
            <person name="Bluhm B."/>
            <person name="Cannon C."/>
            <person name="Castanera R."/>
            <person name="Culley D."/>
            <person name="Daum C."/>
            <person name="Ezra D."/>
            <person name="Gonzalez J."/>
            <person name="Henrissat B."/>
            <person name="Kuo A."/>
            <person name="Liang C."/>
            <person name="Lipzen A."/>
            <person name="Lutzoni F."/>
            <person name="Magnuson J."/>
            <person name="Mondo S."/>
            <person name="Nolan M."/>
            <person name="Ohm R."/>
            <person name="Pangilinan J."/>
            <person name="Park H.-J."/>
            <person name="Ramirez L."/>
            <person name="Alfaro M."/>
            <person name="Sun H."/>
            <person name="Tritt A."/>
            <person name="Yoshinaga Y."/>
            <person name="Zwiers L.-H."/>
            <person name="Turgeon B."/>
            <person name="Goodwin S."/>
            <person name="Spatafora J."/>
            <person name="Crous P."/>
            <person name="Grigoriev I."/>
        </authorList>
    </citation>
    <scope>NUCLEOTIDE SEQUENCE</scope>
    <source>
        <strain evidence="2">ATCC 36951</strain>
    </source>
</reference>
<feature type="region of interest" description="Disordered" evidence="1">
    <location>
        <begin position="52"/>
        <end position="91"/>
    </location>
</feature>
<feature type="compositionally biased region" description="Polar residues" evidence="1">
    <location>
        <begin position="389"/>
        <end position="406"/>
    </location>
</feature>
<feature type="region of interest" description="Disordered" evidence="1">
    <location>
        <begin position="110"/>
        <end position="142"/>
    </location>
</feature>
<feature type="region of interest" description="Disordered" evidence="1">
    <location>
        <begin position="362"/>
        <end position="543"/>
    </location>
</feature>
<evidence type="ECO:0000313" key="3">
    <source>
        <dbReference type="Proteomes" id="UP000799537"/>
    </source>
</evidence>
<dbReference type="RefSeq" id="XP_033671379.1">
    <property type="nucleotide sequence ID" value="XM_033804878.1"/>
</dbReference>
<feature type="compositionally biased region" description="Polar residues" evidence="1">
    <location>
        <begin position="443"/>
        <end position="474"/>
    </location>
</feature>
<feature type="region of interest" description="Disordered" evidence="1">
    <location>
        <begin position="185"/>
        <end position="222"/>
    </location>
</feature>
<feature type="compositionally biased region" description="Basic and acidic residues" evidence="1">
    <location>
        <begin position="417"/>
        <end position="433"/>
    </location>
</feature>
<keyword evidence="3" id="KW-1185">Reference proteome</keyword>
<proteinExistence type="predicted"/>
<accession>A0A6A6CWB7</accession>
<feature type="region of interest" description="Disordered" evidence="1">
    <location>
        <begin position="237"/>
        <end position="313"/>
    </location>
</feature>
<evidence type="ECO:0000256" key="1">
    <source>
        <dbReference type="SAM" id="MobiDB-lite"/>
    </source>
</evidence>